<keyword evidence="1" id="KW-0472">Membrane</keyword>
<dbReference type="RefSeq" id="WP_062657810.1">
    <property type="nucleotide sequence ID" value="NZ_BCSY01000062.1"/>
</dbReference>
<keyword evidence="1" id="KW-1133">Transmembrane helix</keyword>
<reference evidence="3" key="1">
    <citation type="journal article" date="2016" name="Genome Announc.">
        <title>Draft Genome Sequences of Five Rapidly Growing Mycobacterium Species, M. thermoresistibile, M. fortuitum subsp. acetamidolyticum, M. canariasense, M. brisbanense, and M. novocastrense.</title>
        <authorList>
            <person name="Katahira K."/>
            <person name="Ogura Y."/>
            <person name="Gotoh Y."/>
            <person name="Hayashi T."/>
        </authorList>
    </citation>
    <scope>NUCLEOTIDE SEQUENCE [LARGE SCALE GENOMIC DNA]</scope>
    <source>
        <strain evidence="3">JCM15298</strain>
    </source>
</reference>
<evidence type="ECO:0000313" key="2">
    <source>
        <dbReference type="EMBL" id="GAS96841.1"/>
    </source>
</evidence>
<feature type="transmembrane region" description="Helical" evidence="1">
    <location>
        <begin position="87"/>
        <end position="105"/>
    </location>
</feature>
<accession>A0A100WEZ8</accession>
<feature type="transmembrane region" description="Helical" evidence="1">
    <location>
        <begin position="125"/>
        <end position="146"/>
    </location>
</feature>
<dbReference type="STRING" id="228230.RMCC_3807"/>
<evidence type="ECO:0000256" key="1">
    <source>
        <dbReference type="SAM" id="Phobius"/>
    </source>
</evidence>
<keyword evidence="1" id="KW-0812">Transmembrane</keyword>
<gene>
    <name evidence="2" type="ORF">RMCC_3807</name>
</gene>
<evidence type="ECO:0000313" key="3">
    <source>
        <dbReference type="Proteomes" id="UP000069443"/>
    </source>
</evidence>
<organism evidence="2 3">
    <name type="scientific">Mycolicibacterium canariasense</name>
    <name type="common">Mycobacterium canariasense</name>
    <dbReference type="NCBI Taxonomy" id="228230"/>
    <lineage>
        <taxon>Bacteria</taxon>
        <taxon>Bacillati</taxon>
        <taxon>Actinomycetota</taxon>
        <taxon>Actinomycetes</taxon>
        <taxon>Mycobacteriales</taxon>
        <taxon>Mycobacteriaceae</taxon>
        <taxon>Mycolicibacterium</taxon>
    </lineage>
</organism>
<dbReference type="AlphaFoldDB" id="A0A100WEZ8"/>
<name>A0A100WEZ8_MYCCR</name>
<protein>
    <submittedName>
        <fullName evidence="2">Protein CBR-TAT-1</fullName>
    </submittedName>
</protein>
<feature type="transmembrane region" description="Helical" evidence="1">
    <location>
        <begin position="17"/>
        <end position="38"/>
    </location>
</feature>
<comment type="caution">
    <text evidence="2">The sequence shown here is derived from an EMBL/GenBank/DDBJ whole genome shotgun (WGS) entry which is preliminary data.</text>
</comment>
<keyword evidence="3" id="KW-1185">Reference proteome</keyword>
<dbReference type="OrthoDB" id="4764671at2"/>
<dbReference type="Proteomes" id="UP000069443">
    <property type="component" value="Unassembled WGS sequence"/>
</dbReference>
<dbReference type="EMBL" id="BCSY01000062">
    <property type="protein sequence ID" value="GAS96841.1"/>
    <property type="molecule type" value="Genomic_DNA"/>
</dbReference>
<proteinExistence type="predicted"/>
<reference evidence="3" key="2">
    <citation type="submission" date="2016-02" db="EMBL/GenBank/DDBJ databases">
        <title>Draft genome sequence of five rapidly growing Mycobacterium species.</title>
        <authorList>
            <person name="Katahira K."/>
            <person name="Gotou Y."/>
            <person name="Iida K."/>
            <person name="Ogura Y."/>
            <person name="Hayashi T."/>
        </authorList>
    </citation>
    <scope>NUCLEOTIDE SEQUENCE [LARGE SCALE GENOMIC DNA]</scope>
    <source>
        <strain evidence="3">JCM15298</strain>
    </source>
</reference>
<feature type="transmembrane region" description="Helical" evidence="1">
    <location>
        <begin position="58"/>
        <end position="80"/>
    </location>
</feature>
<sequence>MNEARSAGRAASALRRAAWAAGAICTVVSLVVGAYTVLAPPPECGGLYVCRRVADRTLLLGWTALFVAVVTAVALAMVLRGRRFTGWPVRIVGLVLTCLLAAAYWKTHFGALRAELATQMPVTMPMWTATYAFWLAAAGLGLATIATRPR</sequence>